<reference evidence="1 2" key="1">
    <citation type="journal article" date="2019" name="G3 (Bethesda)">
        <title>Sequencing of a Wild Apple (Malus baccata) Genome Unravels the Differences Between Cultivated and Wild Apple Species Regarding Disease Resistance and Cold Tolerance.</title>
        <authorList>
            <person name="Chen X."/>
        </authorList>
    </citation>
    <scope>NUCLEOTIDE SEQUENCE [LARGE SCALE GENOMIC DNA]</scope>
    <source>
        <strain evidence="2">cv. Shandingzi</strain>
        <tissue evidence="1">Leaves</tissue>
    </source>
</reference>
<dbReference type="EMBL" id="VIEB01000365">
    <property type="protein sequence ID" value="TQD93526.1"/>
    <property type="molecule type" value="Genomic_DNA"/>
</dbReference>
<organism evidence="1 2">
    <name type="scientific">Malus baccata</name>
    <name type="common">Siberian crab apple</name>
    <name type="synonym">Pyrus baccata</name>
    <dbReference type="NCBI Taxonomy" id="106549"/>
    <lineage>
        <taxon>Eukaryota</taxon>
        <taxon>Viridiplantae</taxon>
        <taxon>Streptophyta</taxon>
        <taxon>Embryophyta</taxon>
        <taxon>Tracheophyta</taxon>
        <taxon>Spermatophyta</taxon>
        <taxon>Magnoliopsida</taxon>
        <taxon>eudicotyledons</taxon>
        <taxon>Gunneridae</taxon>
        <taxon>Pentapetalae</taxon>
        <taxon>rosids</taxon>
        <taxon>fabids</taxon>
        <taxon>Rosales</taxon>
        <taxon>Rosaceae</taxon>
        <taxon>Amygdaloideae</taxon>
        <taxon>Maleae</taxon>
        <taxon>Malus</taxon>
    </lineage>
</organism>
<dbReference type="Proteomes" id="UP000315295">
    <property type="component" value="Unassembled WGS sequence"/>
</dbReference>
<protein>
    <submittedName>
        <fullName evidence="1">Uncharacterized protein</fullName>
    </submittedName>
</protein>
<keyword evidence="2" id="KW-1185">Reference proteome</keyword>
<evidence type="ECO:0000313" key="1">
    <source>
        <dbReference type="EMBL" id="TQD93526.1"/>
    </source>
</evidence>
<gene>
    <name evidence="1" type="ORF">C1H46_020873</name>
</gene>
<name>A0A540M4C0_MALBA</name>
<proteinExistence type="predicted"/>
<sequence length="141" mass="14275">MCQHICMIYGLPVAGGGEKNGKEGIVVGILVGSTEGKFGSGGSVTLGIVGNDVVGKLGSGGSCVCVEPPPVGVGRDGRLFGKFGNVGCGSVGKGGKGGSVEPGLGKDGAVVVWRRLRAATETWMLEEHRTMNKTADKKQCL</sequence>
<accession>A0A540M4C0</accession>
<comment type="caution">
    <text evidence="1">The sequence shown here is derived from an EMBL/GenBank/DDBJ whole genome shotgun (WGS) entry which is preliminary data.</text>
</comment>
<evidence type="ECO:0000313" key="2">
    <source>
        <dbReference type="Proteomes" id="UP000315295"/>
    </source>
</evidence>
<dbReference type="AlphaFoldDB" id="A0A540M4C0"/>